<keyword evidence="2" id="KW-1185">Reference proteome</keyword>
<feature type="compositionally biased region" description="Basic and acidic residues" evidence="1">
    <location>
        <begin position="22"/>
        <end position="33"/>
    </location>
</feature>
<feature type="compositionally biased region" description="Acidic residues" evidence="1">
    <location>
        <begin position="85"/>
        <end position="97"/>
    </location>
</feature>
<evidence type="ECO:0000313" key="3">
    <source>
        <dbReference type="RefSeq" id="XP_026190221.1"/>
    </source>
</evidence>
<sequence>MEKETDDALKEAAPRATEVEEEKSPSKTEHQEQEEAPVPPEDQPEREPSPKPAHPHVESPGPTHPANREHRHANSTPKVKAVEEPISEGGEEEEAEEMENHKHAHPKQGTKSEVIKLLSLSNDATRKRMRLQIDSVFEQSEPEESNKDKSKGEEEGGEPKEVEEHNKEMPPEPQDETPAPILPPDHPPPKPKIGAEDLEPNWRPEEKPHEATLYVNPQYSNKEKVRSTLLDPGKVLKAKAALFCRKIWSNAKQRKKAVQAHGT</sequence>
<feature type="compositionally biased region" description="Basic and acidic residues" evidence="1">
    <location>
        <begin position="1"/>
        <end position="13"/>
    </location>
</feature>
<feature type="region of interest" description="Disordered" evidence="1">
    <location>
        <begin position="1"/>
        <end position="221"/>
    </location>
</feature>
<organism evidence="2 3">
    <name type="scientific">Cyclospora cayetanensis</name>
    <dbReference type="NCBI Taxonomy" id="88456"/>
    <lineage>
        <taxon>Eukaryota</taxon>
        <taxon>Sar</taxon>
        <taxon>Alveolata</taxon>
        <taxon>Apicomplexa</taxon>
        <taxon>Conoidasida</taxon>
        <taxon>Coccidia</taxon>
        <taxon>Eucoccidiorida</taxon>
        <taxon>Eimeriorina</taxon>
        <taxon>Eimeriidae</taxon>
        <taxon>Cyclospora</taxon>
    </lineage>
</organism>
<reference evidence="3" key="1">
    <citation type="submission" date="2025-08" db="UniProtKB">
        <authorList>
            <consortium name="RefSeq"/>
        </authorList>
    </citation>
    <scope>IDENTIFICATION</scope>
</reference>
<protein>
    <submittedName>
        <fullName evidence="3">Actin-binding protein-like</fullName>
    </submittedName>
</protein>
<dbReference type="GeneID" id="113146597"/>
<dbReference type="RefSeq" id="XP_026190221.1">
    <property type="nucleotide sequence ID" value="XM_026334436.1"/>
</dbReference>
<name>A0A6P6RQZ5_9EIME</name>
<evidence type="ECO:0000313" key="2">
    <source>
        <dbReference type="Proteomes" id="UP000515125"/>
    </source>
</evidence>
<proteinExistence type="predicted"/>
<gene>
    <name evidence="3" type="primary">LOC113146597</name>
</gene>
<dbReference type="AlphaFoldDB" id="A0A6P6RQZ5"/>
<accession>A0A6P6RQZ5</accession>
<feature type="compositionally biased region" description="Basic and acidic residues" evidence="1">
    <location>
        <begin position="144"/>
        <end position="170"/>
    </location>
</feature>
<feature type="compositionally biased region" description="Basic and acidic residues" evidence="1">
    <location>
        <begin position="200"/>
        <end position="210"/>
    </location>
</feature>
<evidence type="ECO:0000256" key="1">
    <source>
        <dbReference type="SAM" id="MobiDB-lite"/>
    </source>
</evidence>
<dbReference type="Proteomes" id="UP000515125">
    <property type="component" value="Unplaced"/>
</dbReference>